<evidence type="ECO:0000259" key="3">
    <source>
        <dbReference type="PROSITE" id="PS50975"/>
    </source>
</evidence>
<keyword evidence="2" id="KW-0472">Membrane</keyword>
<dbReference type="InterPro" id="IPR013815">
    <property type="entry name" value="ATP_grasp_subdomain_1"/>
</dbReference>
<evidence type="ECO:0000256" key="2">
    <source>
        <dbReference type="SAM" id="Phobius"/>
    </source>
</evidence>
<gene>
    <name evidence="4" type="ORF">ANI02nite_27970</name>
</gene>
<dbReference type="GO" id="GO:0046872">
    <property type="term" value="F:metal ion binding"/>
    <property type="evidence" value="ECO:0007669"/>
    <property type="project" value="InterPro"/>
</dbReference>
<dbReference type="GO" id="GO:0005524">
    <property type="term" value="F:ATP binding"/>
    <property type="evidence" value="ECO:0007669"/>
    <property type="project" value="UniProtKB-UniRule"/>
</dbReference>
<keyword evidence="2" id="KW-0812">Transmembrane</keyword>
<keyword evidence="1" id="KW-0067">ATP-binding</keyword>
<evidence type="ECO:0000313" key="4">
    <source>
        <dbReference type="EMBL" id="GEN60913.1"/>
    </source>
</evidence>
<accession>A0A511XD79</accession>
<evidence type="ECO:0000313" key="5">
    <source>
        <dbReference type="Proteomes" id="UP000321635"/>
    </source>
</evidence>
<feature type="transmembrane region" description="Helical" evidence="2">
    <location>
        <begin position="59"/>
        <end position="76"/>
    </location>
</feature>
<proteinExistence type="predicted"/>
<protein>
    <recommendedName>
        <fullName evidence="3">ATP-grasp domain-containing protein</fullName>
    </recommendedName>
</protein>
<sequence>MTFMPRAPRDFAASSDVPDYGVLATRALQGKASPKHESRSAATREAGGPVSFFEFWPGWLFYTPIVAYWIMMGLRYRDFGLPTAANPRIATGGLCGESKTSILDMAGPVARPWIAPYVILDTDSEDLKRAETALAAASLSLPVVVKPDIGCNGTGVKLVRTRKALADALAAFPRGVRLIIQRLIPYEHEAGLFYIRHPDEPTGRISSITYKDVPFLTGDGVSTVEQLLLSDPRTRLVPHLYRERLSERLTEVLPQGAGLPLVFTGNHCKGSVFRNGATDITPALVAALDRIMTDIPDFHFGRVDVKFESVEALRRGEGFEIIEINGVGSEATHIWDAATTLREAYATQFHHYGESFRIGAKKKRAGWKSCSVREGVRLWREQRRLMRSYPLND</sequence>
<dbReference type="Gene3D" id="3.30.1490.20">
    <property type="entry name" value="ATP-grasp fold, A domain"/>
    <property type="match status" value="1"/>
</dbReference>
<keyword evidence="1" id="KW-0547">Nucleotide-binding</keyword>
<organism evidence="4 5">
    <name type="scientific">Acetobacter nitrogenifigens DSM 23921 = NBRC 105050</name>
    <dbReference type="NCBI Taxonomy" id="1120919"/>
    <lineage>
        <taxon>Bacteria</taxon>
        <taxon>Pseudomonadati</taxon>
        <taxon>Pseudomonadota</taxon>
        <taxon>Alphaproteobacteria</taxon>
        <taxon>Acetobacterales</taxon>
        <taxon>Acetobacteraceae</taxon>
        <taxon>Acetobacter</taxon>
    </lineage>
</organism>
<evidence type="ECO:0000256" key="1">
    <source>
        <dbReference type="PROSITE-ProRule" id="PRU00409"/>
    </source>
</evidence>
<dbReference type="Proteomes" id="UP000321635">
    <property type="component" value="Unassembled WGS sequence"/>
</dbReference>
<dbReference type="SUPFAM" id="SSF56059">
    <property type="entry name" value="Glutathione synthetase ATP-binding domain-like"/>
    <property type="match status" value="1"/>
</dbReference>
<keyword evidence="5" id="KW-1185">Reference proteome</keyword>
<feature type="domain" description="ATP-grasp" evidence="3">
    <location>
        <begin position="111"/>
        <end position="350"/>
    </location>
</feature>
<comment type="caution">
    <text evidence="4">The sequence shown here is derived from an EMBL/GenBank/DDBJ whole genome shotgun (WGS) entry which is preliminary data.</text>
</comment>
<dbReference type="RefSeq" id="WP_246789459.1">
    <property type="nucleotide sequence ID" value="NZ_AUBI01000013.1"/>
</dbReference>
<dbReference type="PROSITE" id="PS50975">
    <property type="entry name" value="ATP_GRASP"/>
    <property type="match status" value="1"/>
</dbReference>
<dbReference type="STRING" id="1120919.GCA_000429165_02926"/>
<name>A0A511XD79_9PROT</name>
<reference evidence="4 5" key="1">
    <citation type="submission" date="2019-07" db="EMBL/GenBank/DDBJ databases">
        <title>Whole genome shotgun sequence of Acetobacter nitrogenifigens NBRC 105050.</title>
        <authorList>
            <person name="Hosoyama A."/>
            <person name="Uohara A."/>
            <person name="Ohji S."/>
            <person name="Ichikawa N."/>
        </authorList>
    </citation>
    <scope>NUCLEOTIDE SEQUENCE [LARGE SCALE GENOMIC DNA]</scope>
    <source>
        <strain evidence="4 5">NBRC 105050</strain>
    </source>
</reference>
<dbReference type="InterPro" id="IPR011761">
    <property type="entry name" value="ATP-grasp"/>
</dbReference>
<keyword evidence="2" id="KW-1133">Transmembrane helix</keyword>
<dbReference type="AlphaFoldDB" id="A0A511XD79"/>
<dbReference type="EMBL" id="BJYF01000022">
    <property type="protein sequence ID" value="GEN60913.1"/>
    <property type="molecule type" value="Genomic_DNA"/>
</dbReference>